<dbReference type="STRING" id="634430.SAMN04488241_11623"/>
<reference evidence="2" key="1">
    <citation type="submission" date="2016-10" db="EMBL/GenBank/DDBJ databases">
        <authorList>
            <person name="Varghese N."/>
            <person name="Submissions S."/>
        </authorList>
    </citation>
    <scope>NUCLEOTIDE SEQUENCE [LARGE SCALE GENOMIC DNA]</scope>
    <source>
        <strain evidence="2">CGMCC 1.9113</strain>
    </source>
</reference>
<dbReference type="Proteomes" id="UP000199586">
    <property type="component" value="Unassembled WGS sequence"/>
</dbReference>
<dbReference type="OrthoDB" id="7586156at2"/>
<evidence type="ECO:0000313" key="1">
    <source>
        <dbReference type="EMBL" id="SFP98815.1"/>
    </source>
</evidence>
<gene>
    <name evidence="1" type="ORF">SAMN04488241_11623</name>
</gene>
<proteinExistence type="predicted"/>
<sequence length="178" mass="19899">MNGLFRATDGFFPVADIKSVQHVDARPGRAEHYVVRRHSSEAAIDLSTWDMVDLSRRPIQLVPVEPGTKLIVVYVDHEGAFADTLPLISWALCLDGFVRPVMPAGVRRGYSEHGRQAYCYHPDYVQMPDGGIYEYGYEAEPERLDTIEAVLAKEASRYEMFAAERQDHGGVANGETAQ</sequence>
<dbReference type="RefSeq" id="WP_093334478.1">
    <property type="nucleotide sequence ID" value="NZ_FOXP01000016.1"/>
</dbReference>
<name>A0A1I5UU89_9SPHN</name>
<accession>A0A1I5UU89</accession>
<protein>
    <submittedName>
        <fullName evidence="1">Uncharacterized protein</fullName>
    </submittedName>
</protein>
<dbReference type="AlphaFoldDB" id="A0A1I5UU89"/>
<organism evidence="1 2">
    <name type="scientific">Sphingomonas rubra</name>
    <dbReference type="NCBI Taxonomy" id="634430"/>
    <lineage>
        <taxon>Bacteria</taxon>
        <taxon>Pseudomonadati</taxon>
        <taxon>Pseudomonadota</taxon>
        <taxon>Alphaproteobacteria</taxon>
        <taxon>Sphingomonadales</taxon>
        <taxon>Sphingomonadaceae</taxon>
        <taxon>Sphingomonas</taxon>
    </lineage>
</organism>
<dbReference type="EMBL" id="FOXP01000016">
    <property type="protein sequence ID" value="SFP98815.1"/>
    <property type="molecule type" value="Genomic_DNA"/>
</dbReference>
<keyword evidence="2" id="KW-1185">Reference proteome</keyword>
<evidence type="ECO:0000313" key="2">
    <source>
        <dbReference type="Proteomes" id="UP000199586"/>
    </source>
</evidence>